<evidence type="ECO:0000313" key="4">
    <source>
        <dbReference type="EMBL" id="NYS61806.1"/>
    </source>
</evidence>
<dbReference type="Gene3D" id="3.40.50.2300">
    <property type="match status" value="1"/>
</dbReference>
<feature type="modified residue" description="4-aspartylphosphate" evidence="2">
    <location>
        <position position="52"/>
    </location>
</feature>
<dbReference type="RefSeq" id="WP_179931130.1">
    <property type="nucleotide sequence ID" value="NZ_JACCDF010000012.1"/>
</dbReference>
<dbReference type="InterPro" id="IPR011006">
    <property type="entry name" value="CheY-like_superfamily"/>
</dbReference>
<dbReference type="SUPFAM" id="SSF52172">
    <property type="entry name" value="CheY-like"/>
    <property type="match status" value="1"/>
</dbReference>
<keyword evidence="5" id="KW-1185">Reference proteome</keyword>
<evidence type="ECO:0000313" key="5">
    <source>
        <dbReference type="Proteomes" id="UP000586119"/>
    </source>
</evidence>
<reference evidence="4 5" key="1">
    <citation type="journal article" date="2015" name="Int. J. Syst. Evol. Microbiol.">
        <title>Halomonas salicampi sp. nov., a halotolerant and alkalitolerant bacterium isolated from a saltern soil.</title>
        <authorList>
            <person name="Lee J.C."/>
            <person name="Kim Y.S."/>
            <person name="Yun B.S."/>
            <person name="Whang K.S."/>
        </authorList>
    </citation>
    <scope>NUCLEOTIDE SEQUENCE [LARGE SCALE GENOMIC DNA]</scope>
    <source>
        <strain evidence="4 5">BH103</strain>
    </source>
</reference>
<gene>
    <name evidence="4" type="ORF">HZS81_13690</name>
</gene>
<dbReference type="GO" id="GO:0000160">
    <property type="term" value="P:phosphorelay signal transduction system"/>
    <property type="evidence" value="ECO:0007669"/>
    <property type="project" value="InterPro"/>
</dbReference>
<feature type="domain" description="Response regulatory" evidence="3">
    <location>
        <begin position="2"/>
        <end position="115"/>
    </location>
</feature>
<sequence length="118" mass="12718">MHILVIDDDPLAGEMTAAVIESLGYETLLASDAVDAMEQLDTHDDIGLIVSDHFMPLISGVELLHTLREQNVTLPFILLSGENPSAALAQTPGLTACLQKDADMEEVLTHTLRQALTP</sequence>
<dbReference type="Proteomes" id="UP000586119">
    <property type="component" value="Unassembled WGS sequence"/>
</dbReference>
<proteinExistence type="predicted"/>
<evidence type="ECO:0000256" key="1">
    <source>
        <dbReference type="ARBA" id="ARBA00022553"/>
    </source>
</evidence>
<dbReference type="PROSITE" id="PS50110">
    <property type="entry name" value="RESPONSE_REGULATORY"/>
    <property type="match status" value="1"/>
</dbReference>
<organism evidence="4 5">
    <name type="scientific">Vreelandella salicampi</name>
    <dbReference type="NCBI Taxonomy" id="1449798"/>
    <lineage>
        <taxon>Bacteria</taxon>
        <taxon>Pseudomonadati</taxon>
        <taxon>Pseudomonadota</taxon>
        <taxon>Gammaproteobacteria</taxon>
        <taxon>Oceanospirillales</taxon>
        <taxon>Halomonadaceae</taxon>
        <taxon>Vreelandella</taxon>
    </lineage>
</organism>
<accession>A0A7Z0RVJ6</accession>
<protein>
    <submittedName>
        <fullName evidence="4">Response regulator</fullName>
    </submittedName>
</protein>
<evidence type="ECO:0000259" key="3">
    <source>
        <dbReference type="PROSITE" id="PS50110"/>
    </source>
</evidence>
<dbReference type="PANTHER" id="PTHR44591">
    <property type="entry name" value="STRESS RESPONSE REGULATOR PROTEIN 1"/>
    <property type="match status" value="1"/>
</dbReference>
<dbReference type="AlphaFoldDB" id="A0A7Z0RVJ6"/>
<keyword evidence="1 2" id="KW-0597">Phosphoprotein</keyword>
<dbReference type="PANTHER" id="PTHR44591:SF3">
    <property type="entry name" value="RESPONSE REGULATORY DOMAIN-CONTAINING PROTEIN"/>
    <property type="match status" value="1"/>
</dbReference>
<evidence type="ECO:0000256" key="2">
    <source>
        <dbReference type="PROSITE-ProRule" id="PRU00169"/>
    </source>
</evidence>
<dbReference type="Pfam" id="PF00072">
    <property type="entry name" value="Response_reg"/>
    <property type="match status" value="1"/>
</dbReference>
<dbReference type="SMART" id="SM00448">
    <property type="entry name" value="REC"/>
    <property type="match status" value="1"/>
</dbReference>
<dbReference type="CDD" id="cd00156">
    <property type="entry name" value="REC"/>
    <property type="match status" value="1"/>
</dbReference>
<comment type="caution">
    <text evidence="4">The sequence shown here is derived from an EMBL/GenBank/DDBJ whole genome shotgun (WGS) entry which is preliminary data.</text>
</comment>
<dbReference type="EMBL" id="JACCDF010000012">
    <property type="protein sequence ID" value="NYS61806.1"/>
    <property type="molecule type" value="Genomic_DNA"/>
</dbReference>
<dbReference type="InterPro" id="IPR050595">
    <property type="entry name" value="Bact_response_regulator"/>
</dbReference>
<dbReference type="InterPro" id="IPR001789">
    <property type="entry name" value="Sig_transdc_resp-reg_receiver"/>
</dbReference>
<name>A0A7Z0RVJ6_9GAMM</name>